<name>B0DQM7_LACBS</name>
<proteinExistence type="predicted"/>
<reference evidence="2 3" key="1">
    <citation type="journal article" date="2008" name="Nature">
        <title>The genome of Laccaria bicolor provides insights into mycorrhizal symbiosis.</title>
        <authorList>
            <person name="Martin F."/>
            <person name="Aerts A."/>
            <person name="Ahren D."/>
            <person name="Brun A."/>
            <person name="Danchin E.G.J."/>
            <person name="Duchaussoy F."/>
            <person name="Gibon J."/>
            <person name="Kohler A."/>
            <person name="Lindquist E."/>
            <person name="Pereda V."/>
            <person name="Salamov A."/>
            <person name="Shapiro H.J."/>
            <person name="Wuyts J."/>
            <person name="Blaudez D."/>
            <person name="Buee M."/>
            <person name="Brokstein P."/>
            <person name="Canbaeck B."/>
            <person name="Cohen D."/>
            <person name="Courty P.E."/>
            <person name="Coutinho P.M."/>
            <person name="Delaruelle C."/>
            <person name="Detter J.C."/>
            <person name="Deveau A."/>
            <person name="DiFazio S."/>
            <person name="Duplessis S."/>
            <person name="Fraissinet-Tachet L."/>
            <person name="Lucic E."/>
            <person name="Frey-Klett P."/>
            <person name="Fourrey C."/>
            <person name="Feussner I."/>
            <person name="Gay G."/>
            <person name="Grimwood J."/>
            <person name="Hoegger P.J."/>
            <person name="Jain P."/>
            <person name="Kilaru S."/>
            <person name="Labbe J."/>
            <person name="Lin Y.C."/>
            <person name="Legue V."/>
            <person name="Le Tacon F."/>
            <person name="Marmeisse R."/>
            <person name="Melayah D."/>
            <person name="Montanini B."/>
            <person name="Muratet M."/>
            <person name="Nehls U."/>
            <person name="Niculita-Hirzel H."/>
            <person name="Oudot-Le Secq M.P."/>
            <person name="Peter M."/>
            <person name="Quesneville H."/>
            <person name="Rajashekar B."/>
            <person name="Reich M."/>
            <person name="Rouhier N."/>
            <person name="Schmutz J."/>
            <person name="Yin T."/>
            <person name="Chalot M."/>
            <person name="Henrissat B."/>
            <person name="Kuees U."/>
            <person name="Lucas S."/>
            <person name="Van de Peer Y."/>
            <person name="Podila G.K."/>
            <person name="Polle A."/>
            <person name="Pukkila P.J."/>
            <person name="Richardson P.M."/>
            <person name="Rouze P."/>
            <person name="Sanders I.R."/>
            <person name="Stajich J.E."/>
            <person name="Tunlid A."/>
            <person name="Tuskan G."/>
            <person name="Grigoriev I.V."/>
        </authorList>
    </citation>
    <scope>NUCLEOTIDE SEQUENCE [LARGE SCALE GENOMIC DNA]</scope>
    <source>
        <strain evidence="3">S238N-H82 / ATCC MYA-4686</strain>
    </source>
</reference>
<evidence type="ECO:0000256" key="1">
    <source>
        <dbReference type="SAM" id="Phobius"/>
    </source>
</evidence>
<dbReference type="HOGENOM" id="CLU_842161_0_0_1"/>
<sequence>MQPIPHSNAGPTNNTLSSIMDDLEGFLEQGGVIDLRIPLLNHPQNAIDNRILRKITKYTKPKLSTTRSTALFLSTLSALLLYFFTFGAVARDVHEAELVIERVRATAGELKDIIVQAASEGTPIKTNFLLLLGGFDYRLEDRTKDGRWEFVPNLHHRWMIFCHRYLKQCEIILLTIMVAFTVAALRIGVIYYRSQIPGVLDLLDFSTSLICLVNSSASFAKFHGMQSTAMAIEWVATLRPRPEVGVWWDVERLSLPRVYFCWILDFSIDIIIGNDSWTVNPITTFYCHLLIAVLLFFGLGHGLWICVCARSDKKAMEESWKARINAYAFEANNAVPEKKNVDKEMEMVVV</sequence>
<dbReference type="InParanoid" id="B0DQM7"/>
<feature type="transmembrane region" description="Helical" evidence="1">
    <location>
        <begin position="171"/>
        <end position="192"/>
    </location>
</feature>
<keyword evidence="1" id="KW-0812">Transmembrane</keyword>
<dbReference type="Proteomes" id="UP000001194">
    <property type="component" value="Unassembled WGS sequence"/>
</dbReference>
<protein>
    <submittedName>
        <fullName evidence="2">Predicted protein</fullName>
    </submittedName>
</protein>
<feature type="transmembrane region" description="Helical" evidence="1">
    <location>
        <begin position="283"/>
        <end position="307"/>
    </location>
</feature>
<evidence type="ECO:0000313" key="3">
    <source>
        <dbReference type="Proteomes" id="UP000001194"/>
    </source>
</evidence>
<keyword evidence="1" id="KW-0472">Membrane</keyword>
<dbReference type="KEGG" id="lbc:LACBIDRAFT_331806"/>
<accession>B0DQM7</accession>
<dbReference type="EMBL" id="DS547126">
    <property type="protein sequence ID" value="EDR03143.1"/>
    <property type="molecule type" value="Genomic_DNA"/>
</dbReference>
<organism evidence="3">
    <name type="scientific">Laccaria bicolor (strain S238N-H82 / ATCC MYA-4686)</name>
    <name type="common">Bicoloured deceiver</name>
    <name type="synonym">Laccaria laccata var. bicolor</name>
    <dbReference type="NCBI Taxonomy" id="486041"/>
    <lineage>
        <taxon>Eukaryota</taxon>
        <taxon>Fungi</taxon>
        <taxon>Dikarya</taxon>
        <taxon>Basidiomycota</taxon>
        <taxon>Agaricomycotina</taxon>
        <taxon>Agaricomycetes</taxon>
        <taxon>Agaricomycetidae</taxon>
        <taxon>Agaricales</taxon>
        <taxon>Agaricineae</taxon>
        <taxon>Hydnangiaceae</taxon>
        <taxon>Laccaria</taxon>
    </lineage>
</organism>
<dbReference type="GeneID" id="6081831"/>
<dbReference type="RefSeq" id="XP_001886284.1">
    <property type="nucleotide sequence ID" value="XM_001886249.1"/>
</dbReference>
<keyword evidence="1" id="KW-1133">Transmembrane helix</keyword>
<keyword evidence="3" id="KW-1185">Reference proteome</keyword>
<dbReference type="AlphaFoldDB" id="B0DQM7"/>
<evidence type="ECO:0000313" key="2">
    <source>
        <dbReference type="EMBL" id="EDR03143.1"/>
    </source>
</evidence>
<feature type="transmembrane region" description="Helical" evidence="1">
    <location>
        <begin position="70"/>
        <end position="90"/>
    </location>
</feature>
<gene>
    <name evidence="2" type="ORF">LACBIDRAFT_331806</name>
</gene>
<dbReference type="OrthoDB" id="10329350at2759"/>